<dbReference type="InterPro" id="IPR047575">
    <property type="entry name" value="Sm"/>
</dbReference>
<dbReference type="PANTHER" id="PTHR15588:SF8">
    <property type="entry name" value="U6 SNRNA-ASSOCIATED SM-LIKE PROTEIN LSM1"/>
    <property type="match status" value="1"/>
</dbReference>
<dbReference type="SMART" id="SM00651">
    <property type="entry name" value="Sm"/>
    <property type="match status" value="1"/>
</dbReference>
<evidence type="ECO:0000256" key="5">
    <source>
        <dbReference type="ARBA" id="ARBA00023274"/>
    </source>
</evidence>
<keyword evidence="4 6" id="KW-0694">RNA-binding</keyword>
<dbReference type="CDD" id="cd01728">
    <property type="entry name" value="LSm1"/>
    <property type="match status" value="1"/>
</dbReference>
<comment type="subunit">
    <text evidence="6">Component of the heptameric LSM1-LSM7 complex that forms a seven-membered ring structure with a donut shape.</text>
</comment>
<comment type="similarity">
    <text evidence="1 6">Belongs to the snRNP Sm proteins family.</text>
</comment>
<dbReference type="InterPro" id="IPR010920">
    <property type="entry name" value="LSM_dom_sf"/>
</dbReference>
<evidence type="ECO:0000259" key="7">
    <source>
        <dbReference type="PROSITE" id="PS52002"/>
    </source>
</evidence>
<dbReference type="InterPro" id="IPR034104">
    <property type="entry name" value="Lsm1"/>
</dbReference>
<name>A0ABR4NDT0_9FUNG</name>
<accession>A0ABR4NDT0</accession>
<evidence type="ECO:0000256" key="2">
    <source>
        <dbReference type="ARBA" id="ARBA00022490"/>
    </source>
</evidence>
<dbReference type="Pfam" id="PF01423">
    <property type="entry name" value="LSM"/>
    <property type="match status" value="1"/>
</dbReference>
<evidence type="ECO:0000256" key="1">
    <source>
        <dbReference type="ARBA" id="ARBA00006850"/>
    </source>
</evidence>
<dbReference type="PROSITE" id="PS52002">
    <property type="entry name" value="SM"/>
    <property type="match status" value="1"/>
</dbReference>
<keyword evidence="3 6" id="KW-0507">mRNA processing</keyword>
<evidence type="ECO:0000256" key="4">
    <source>
        <dbReference type="ARBA" id="ARBA00022884"/>
    </source>
</evidence>
<evidence type="ECO:0000313" key="9">
    <source>
        <dbReference type="Proteomes" id="UP001527925"/>
    </source>
</evidence>
<dbReference type="PANTHER" id="PTHR15588">
    <property type="entry name" value="LSM1"/>
    <property type="match status" value="1"/>
</dbReference>
<evidence type="ECO:0000313" key="8">
    <source>
        <dbReference type="EMBL" id="KAL2917683.1"/>
    </source>
</evidence>
<dbReference type="SUPFAM" id="SSF50182">
    <property type="entry name" value="Sm-like ribonucleoproteins"/>
    <property type="match status" value="1"/>
</dbReference>
<gene>
    <name evidence="6" type="primary">LSM1</name>
    <name evidence="8" type="ORF">HK105_202556</name>
</gene>
<dbReference type="EMBL" id="JADGIZ020000009">
    <property type="protein sequence ID" value="KAL2917683.1"/>
    <property type="molecule type" value="Genomic_DNA"/>
</dbReference>
<dbReference type="Gene3D" id="2.30.30.100">
    <property type="match status" value="1"/>
</dbReference>
<comment type="caution">
    <text evidence="8">The sequence shown here is derived from an EMBL/GenBank/DDBJ whole genome shotgun (WGS) entry which is preliminary data.</text>
</comment>
<keyword evidence="5 6" id="KW-0687">Ribonucleoprotein</keyword>
<proteinExistence type="inferred from homology"/>
<organism evidence="8 9">
    <name type="scientific">Polyrhizophydium stewartii</name>
    <dbReference type="NCBI Taxonomy" id="2732419"/>
    <lineage>
        <taxon>Eukaryota</taxon>
        <taxon>Fungi</taxon>
        <taxon>Fungi incertae sedis</taxon>
        <taxon>Chytridiomycota</taxon>
        <taxon>Chytridiomycota incertae sedis</taxon>
        <taxon>Chytridiomycetes</taxon>
        <taxon>Rhizophydiales</taxon>
        <taxon>Rhizophydiales incertae sedis</taxon>
        <taxon>Polyrhizophydium</taxon>
    </lineage>
</organism>
<keyword evidence="2 6" id="KW-0963">Cytoplasm</keyword>
<dbReference type="InterPro" id="IPR044642">
    <property type="entry name" value="PTHR15588"/>
</dbReference>
<dbReference type="Proteomes" id="UP001527925">
    <property type="component" value="Unassembled WGS sequence"/>
</dbReference>
<reference evidence="8 9" key="1">
    <citation type="submission" date="2023-09" db="EMBL/GenBank/DDBJ databases">
        <title>Pangenome analysis of Batrachochytrium dendrobatidis and related Chytrids.</title>
        <authorList>
            <person name="Yacoub M.N."/>
            <person name="Stajich J.E."/>
            <person name="James T.Y."/>
        </authorList>
    </citation>
    <scope>NUCLEOTIDE SEQUENCE [LARGE SCALE GENOMIC DNA]</scope>
    <source>
        <strain evidence="8 9">JEL0888</strain>
    </source>
</reference>
<protein>
    <recommendedName>
        <fullName evidence="6">U6 snRNA-associated Sm-like protein LSm1</fullName>
    </recommendedName>
</protein>
<sequence length="136" mass="15564">MDNFLPGSASLVDCVDKKLLVTLRDGRHLYGWLRSYDQFANLVLQDTVERTFVSGRRFSDAYRGVFAIRGENVVLLGEIDPQKEALAMEGFTEIPAADAIKEFKLDQDNKKKRRDRRNRVLASHGFSVDVVEHDNY</sequence>
<evidence type="ECO:0000256" key="6">
    <source>
        <dbReference type="RuleBase" id="RU365047"/>
    </source>
</evidence>
<keyword evidence="9" id="KW-1185">Reference proteome</keyword>
<feature type="domain" description="Sm" evidence="7">
    <location>
        <begin position="6"/>
        <end position="82"/>
    </location>
</feature>
<comment type="function">
    <text evidence="6">Component of the cytoplasmic LSM1-LSM7 complex which is involved in mRNA degradation.</text>
</comment>
<dbReference type="InterPro" id="IPR001163">
    <property type="entry name" value="Sm_dom_euk/arc"/>
</dbReference>
<comment type="subcellular location">
    <subcellularLocation>
        <location evidence="6">Cytoplasm</location>
    </subcellularLocation>
    <subcellularLocation>
        <location evidence="6">Cytoplasm</location>
        <location evidence="6">P-body</location>
    </subcellularLocation>
</comment>
<evidence type="ECO:0000256" key="3">
    <source>
        <dbReference type="ARBA" id="ARBA00022664"/>
    </source>
</evidence>